<sequence length="230" mass="26476">MDPTEVSPIKIEMPPIGYLASDGDLFEDANDLLRKMHDELVRYQRAMLLYKSTFLDFSFTPGPKDDLTPEEEKKMANSIQFTWLQIAAKDIIDSIWNFWWCLDKAVELTDRIESEDLRAAFSNLHGFKDQFHRKLGKVTVARHALAHRAEIQFNFKKNSHKGKLSWRGVVGKEKGGTLHISDSLISAECIYVCTRKGELIEFKFSPDVLHWMTDQYLKLATKKIPSPIGE</sequence>
<comment type="caution">
    <text evidence="1">The sequence shown here is derived from an EMBL/GenBank/DDBJ whole genome shotgun (WGS) entry which is preliminary data.</text>
</comment>
<gene>
    <name evidence="1" type="ORF">KL867_17810</name>
</gene>
<organism evidence="1 2">
    <name type="scientific">Falsiruegeria litorea</name>
    <dbReference type="NCBI Taxonomy" id="1280831"/>
    <lineage>
        <taxon>Bacteria</taxon>
        <taxon>Pseudomonadati</taxon>
        <taxon>Pseudomonadota</taxon>
        <taxon>Alphaproteobacteria</taxon>
        <taxon>Rhodobacterales</taxon>
        <taxon>Roseobacteraceae</taxon>
        <taxon>Falsiruegeria</taxon>
    </lineage>
</organism>
<evidence type="ECO:0000313" key="1">
    <source>
        <dbReference type="EMBL" id="MBT3142929.1"/>
    </source>
</evidence>
<protein>
    <submittedName>
        <fullName evidence="1">Uncharacterized protein</fullName>
    </submittedName>
</protein>
<evidence type="ECO:0000313" key="2">
    <source>
        <dbReference type="Proteomes" id="UP000763802"/>
    </source>
</evidence>
<keyword evidence="2" id="KW-1185">Reference proteome</keyword>
<proteinExistence type="predicted"/>
<accession>A0ABS5WUV5</accession>
<name>A0ABS5WUV5_9RHOB</name>
<dbReference type="Proteomes" id="UP000763802">
    <property type="component" value="Unassembled WGS sequence"/>
</dbReference>
<dbReference type="RefSeq" id="WP_215194141.1">
    <property type="nucleotide sequence ID" value="NZ_JAHHDY010000018.1"/>
</dbReference>
<dbReference type="EMBL" id="JAHHDY010000018">
    <property type="protein sequence ID" value="MBT3142929.1"/>
    <property type="molecule type" value="Genomic_DNA"/>
</dbReference>
<reference evidence="1 2" key="1">
    <citation type="submission" date="2021-05" db="EMBL/GenBank/DDBJ databases">
        <title>Draft genomes of marine bacteria isolated from model chitin particles.</title>
        <authorList>
            <person name="Datta M.S."/>
            <person name="Schwartzman J.A."/>
            <person name="Cordero O."/>
        </authorList>
    </citation>
    <scope>NUCLEOTIDE SEQUENCE [LARGE SCALE GENOMIC DNA]</scope>
    <source>
        <strain evidence="1 2">4E07</strain>
    </source>
</reference>